<evidence type="ECO:0000313" key="2">
    <source>
        <dbReference type="Proteomes" id="UP000653674"/>
    </source>
</evidence>
<protein>
    <submittedName>
        <fullName evidence="1">Uncharacterized protein</fullName>
    </submittedName>
</protein>
<reference evidence="1" key="1">
    <citation type="submission" date="2021-01" db="EMBL/GenBank/DDBJ databases">
        <title>Whole genome shotgun sequence of Planosporangium flavigriseum NBRC 105377.</title>
        <authorList>
            <person name="Komaki H."/>
            <person name="Tamura T."/>
        </authorList>
    </citation>
    <scope>NUCLEOTIDE SEQUENCE</scope>
    <source>
        <strain evidence="1">NBRC 105377</strain>
    </source>
</reference>
<dbReference type="Proteomes" id="UP000653674">
    <property type="component" value="Unassembled WGS sequence"/>
</dbReference>
<sequence>MVNRGWHGRLLGYVRRNADGPWLLDQAAKLMTRNMRTVAWNEVTIGDRRDD</sequence>
<keyword evidence="2" id="KW-1185">Reference proteome</keyword>
<comment type="caution">
    <text evidence="1">The sequence shown here is derived from an EMBL/GenBank/DDBJ whole genome shotgun (WGS) entry which is preliminary data.</text>
</comment>
<organism evidence="1 2">
    <name type="scientific">Planosporangium flavigriseum</name>
    <dbReference type="NCBI Taxonomy" id="373681"/>
    <lineage>
        <taxon>Bacteria</taxon>
        <taxon>Bacillati</taxon>
        <taxon>Actinomycetota</taxon>
        <taxon>Actinomycetes</taxon>
        <taxon>Micromonosporales</taxon>
        <taxon>Micromonosporaceae</taxon>
        <taxon>Planosporangium</taxon>
    </lineage>
</organism>
<proteinExistence type="predicted"/>
<dbReference type="AlphaFoldDB" id="A0A8J3PND8"/>
<accession>A0A8J3PND8</accession>
<evidence type="ECO:0000313" key="1">
    <source>
        <dbReference type="EMBL" id="GIG76501.1"/>
    </source>
</evidence>
<dbReference type="EMBL" id="BONU01000058">
    <property type="protein sequence ID" value="GIG76501.1"/>
    <property type="molecule type" value="Genomic_DNA"/>
</dbReference>
<gene>
    <name evidence="1" type="ORF">Pfl04_49050</name>
</gene>
<name>A0A8J3PND8_9ACTN</name>